<comment type="caution">
    <text evidence="2">The sequence shown here is derived from an EMBL/GenBank/DDBJ whole genome shotgun (WGS) entry which is preliminary data.</text>
</comment>
<keyword evidence="1" id="KW-0812">Transmembrane</keyword>
<protein>
    <submittedName>
        <fullName evidence="2">AzlD domain-containing protein</fullName>
    </submittedName>
</protein>
<proteinExistence type="predicted"/>
<keyword evidence="1" id="KW-0472">Membrane</keyword>
<evidence type="ECO:0000256" key="1">
    <source>
        <dbReference type="SAM" id="Phobius"/>
    </source>
</evidence>
<name>A0A926I1F1_9FIRM</name>
<dbReference type="AlphaFoldDB" id="A0A926I1F1"/>
<feature type="transmembrane region" description="Helical" evidence="1">
    <location>
        <begin position="6"/>
        <end position="27"/>
    </location>
</feature>
<reference evidence="2" key="1">
    <citation type="submission" date="2020-08" db="EMBL/GenBank/DDBJ databases">
        <title>Genome public.</title>
        <authorList>
            <person name="Liu C."/>
            <person name="Sun Q."/>
        </authorList>
    </citation>
    <scope>NUCLEOTIDE SEQUENCE</scope>
    <source>
        <strain evidence="2">NSJ-32</strain>
    </source>
</reference>
<dbReference type="Proteomes" id="UP000657006">
    <property type="component" value="Unassembled WGS sequence"/>
</dbReference>
<gene>
    <name evidence="2" type="ORF">H8730_07535</name>
</gene>
<evidence type="ECO:0000313" key="2">
    <source>
        <dbReference type="EMBL" id="MBC8543393.1"/>
    </source>
</evidence>
<feature type="transmembrane region" description="Helical" evidence="1">
    <location>
        <begin position="39"/>
        <end position="57"/>
    </location>
</feature>
<keyword evidence="3" id="KW-1185">Reference proteome</keyword>
<accession>A0A926I1F1</accession>
<keyword evidence="1" id="KW-1133">Transmembrane helix</keyword>
<feature type="transmembrane region" description="Helical" evidence="1">
    <location>
        <begin position="82"/>
        <end position="101"/>
    </location>
</feature>
<evidence type="ECO:0000313" key="3">
    <source>
        <dbReference type="Proteomes" id="UP000657006"/>
    </source>
</evidence>
<dbReference type="InterPro" id="IPR008407">
    <property type="entry name" value="Brnchd-chn_aa_trnsp_AzlD"/>
</dbReference>
<dbReference type="EMBL" id="JACRSQ010000009">
    <property type="protein sequence ID" value="MBC8543393.1"/>
    <property type="molecule type" value="Genomic_DNA"/>
</dbReference>
<sequence>MNTNILILILGMAIVTYIPRAMPAVLIDKMKFTPKAEKFLRLIPYTAMAALIFPGVFSVDSARLEIGIVGGTVAGVLAWKKLPVMVCVLAAIAADFILYLVI</sequence>
<organism evidence="2 3">
    <name type="scientific">Bianquea renquensis</name>
    <dbReference type="NCBI Taxonomy" id="2763661"/>
    <lineage>
        <taxon>Bacteria</taxon>
        <taxon>Bacillati</taxon>
        <taxon>Bacillota</taxon>
        <taxon>Clostridia</taxon>
        <taxon>Eubacteriales</taxon>
        <taxon>Bianqueaceae</taxon>
        <taxon>Bianquea</taxon>
    </lineage>
</organism>
<dbReference type="RefSeq" id="WP_177715463.1">
    <property type="nucleotide sequence ID" value="NZ_JACRSQ010000009.1"/>
</dbReference>
<dbReference type="Pfam" id="PF05437">
    <property type="entry name" value="AzlD"/>
    <property type="match status" value="1"/>
</dbReference>